<accession>E6TRN9</accession>
<keyword evidence="2 11" id="KW-0690">Ribosome biogenesis</keyword>
<dbReference type="InterPro" id="IPR034141">
    <property type="entry name" value="TOPRIM_RNase_M5-like"/>
</dbReference>
<dbReference type="HOGENOM" id="CLU_109405_0_0_9"/>
<evidence type="ECO:0000256" key="9">
    <source>
        <dbReference type="ARBA" id="ARBA00022842"/>
    </source>
</evidence>
<dbReference type="NCBIfam" id="TIGR00334">
    <property type="entry name" value="5S_RNA_mat_M5"/>
    <property type="match status" value="1"/>
</dbReference>
<dbReference type="CDD" id="cd01027">
    <property type="entry name" value="TOPRIM_RNase_M5_like"/>
    <property type="match status" value="1"/>
</dbReference>
<evidence type="ECO:0000256" key="8">
    <source>
        <dbReference type="ARBA" id="ARBA00022801"/>
    </source>
</evidence>
<dbReference type="GO" id="GO:0046872">
    <property type="term" value="F:metal ion binding"/>
    <property type="evidence" value="ECO:0007669"/>
    <property type="project" value="UniProtKB-KW"/>
</dbReference>
<keyword evidence="3 11" id="KW-0698">rRNA processing</keyword>
<evidence type="ECO:0000259" key="13">
    <source>
        <dbReference type="PROSITE" id="PS50880"/>
    </source>
</evidence>
<comment type="function">
    <text evidence="11">Required for correct processing of both the 5' and 3' ends of 5S rRNA precursor. Cleaves both sides of a double-stranded region yielding mature 5S rRNA in one step.</text>
</comment>
<dbReference type="GO" id="GO:0019843">
    <property type="term" value="F:rRNA binding"/>
    <property type="evidence" value="ECO:0007669"/>
    <property type="project" value="UniProtKB-KW"/>
</dbReference>
<keyword evidence="9" id="KW-0460">Magnesium</keyword>
<keyword evidence="10 11" id="KW-0694">RNA-binding</keyword>
<evidence type="ECO:0000256" key="4">
    <source>
        <dbReference type="ARBA" id="ARBA00022722"/>
    </source>
</evidence>
<comment type="similarity">
    <text evidence="11">Belongs to the ribonuclease M5 family.</text>
</comment>
<proteinExistence type="inferred from homology"/>
<evidence type="ECO:0000256" key="6">
    <source>
        <dbReference type="ARBA" id="ARBA00022730"/>
    </source>
</evidence>
<dbReference type="InterPro" id="IPR006171">
    <property type="entry name" value="TOPRIM_dom"/>
</dbReference>
<comment type="subcellular location">
    <subcellularLocation>
        <location evidence="11">Cytoplasm</location>
    </subcellularLocation>
</comment>
<dbReference type="FunFam" id="3.40.1360.10:FF:000006">
    <property type="entry name" value="Ribonuclease M5"/>
    <property type="match status" value="1"/>
</dbReference>
<evidence type="ECO:0000256" key="1">
    <source>
        <dbReference type="ARBA" id="ARBA00022490"/>
    </source>
</evidence>
<comment type="catalytic activity">
    <reaction evidence="11">
        <text>Endonucleolytic cleavage of RNA, removing 21 and 42 nucleotides, respectively, from the 5'- and 3'-termini of a 5S-rRNA precursor.</text>
        <dbReference type="EC" id="3.1.26.8"/>
    </reaction>
</comment>
<evidence type="ECO:0000256" key="12">
    <source>
        <dbReference type="NCBIfam" id="TIGR00334"/>
    </source>
</evidence>
<dbReference type="GO" id="GO:0016853">
    <property type="term" value="F:isomerase activity"/>
    <property type="evidence" value="ECO:0007669"/>
    <property type="project" value="UniProtKB-KW"/>
</dbReference>
<dbReference type="Gene3D" id="3.40.1360.10">
    <property type="match status" value="1"/>
</dbReference>
<keyword evidence="15" id="KW-1185">Reference proteome</keyword>
<dbReference type="RefSeq" id="WP_013486676.1">
    <property type="nucleotide sequence ID" value="NC_014829.1"/>
</dbReference>
<dbReference type="PANTHER" id="PTHR39156:SF1">
    <property type="entry name" value="RIBONUCLEASE M5"/>
    <property type="match status" value="1"/>
</dbReference>
<evidence type="ECO:0000313" key="15">
    <source>
        <dbReference type="Proteomes" id="UP000001401"/>
    </source>
</evidence>
<evidence type="ECO:0000313" key="14">
    <source>
        <dbReference type="EMBL" id="ADU28333.1"/>
    </source>
</evidence>
<dbReference type="Pfam" id="PF01751">
    <property type="entry name" value="Toprim"/>
    <property type="match status" value="1"/>
</dbReference>
<keyword evidence="4 11" id="KW-0540">Nuclease</keyword>
<keyword evidence="14" id="KW-0413">Isomerase</keyword>
<evidence type="ECO:0000256" key="7">
    <source>
        <dbReference type="ARBA" id="ARBA00022759"/>
    </source>
</evidence>
<dbReference type="eggNOG" id="COG1658">
    <property type="taxonomic scope" value="Bacteria"/>
</dbReference>
<organism evidence="14 15">
    <name type="scientific">Evansella cellulosilytica (strain ATCC 21833 / DSM 2522 / FERM P-1141 / JCM 9156 / N-4)</name>
    <name type="common">Bacillus cellulosilyticus</name>
    <dbReference type="NCBI Taxonomy" id="649639"/>
    <lineage>
        <taxon>Bacteria</taxon>
        <taxon>Bacillati</taxon>
        <taxon>Bacillota</taxon>
        <taxon>Bacilli</taxon>
        <taxon>Bacillales</taxon>
        <taxon>Bacillaceae</taxon>
        <taxon>Evansella</taxon>
    </lineage>
</organism>
<name>E6TRN9_EVAC2</name>
<dbReference type="PANTHER" id="PTHR39156">
    <property type="entry name" value="RIBONUCLEASE M5"/>
    <property type="match status" value="1"/>
</dbReference>
<keyword evidence="6 11" id="KW-0699">rRNA-binding</keyword>
<dbReference type="AlphaFoldDB" id="E6TRN9"/>
<keyword evidence="5" id="KW-0479">Metal-binding</keyword>
<protein>
    <recommendedName>
        <fullName evidence="11 12">Ribonuclease M5</fullName>
        <ecNumber evidence="11 12">3.1.26.8</ecNumber>
    </recommendedName>
    <alternativeName>
        <fullName evidence="11">RNase M5</fullName>
    </alternativeName>
    <alternativeName>
        <fullName evidence="11">Ribosomal RNA terminal maturase M5</fullName>
    </alternativeName>
</protein>
<evidence type="ECO:0000256" key="3">
    <source>
        <dbReference type="ARBA" id="ARBA00022552"/>
    </source>
</evidence>
<dbReference type="GO" id="GO:0006364">
    <property type="term" value="P:rRNA processing"/>
    <property type="evidence" value="ECO:0007669"/>
    <property type="project" value="UniProtKB-UniRule"/>
</dbReference>
<reference evidence="14 15" key="1">
    <citation type="submission" date="2010-12" db="EMBL/GenBank/DDBJ databases">
        <title>Complete sequence of Bacillus cellulosilyticus DSM 2522.</title>
        <authorList>
            <consortium name="US DOE Joint Genome Institute"/>
            <person name="Lucas S."/>
            <person name="Copeland A."/>
            <person name="Lapidus A."/>
            <person name="Cheng J.-F."/>
            <person name="Bruce D."/>
            <person name="Goodwin L."/>
            <person name="Pitluck S."/>
            <person name="Chertkov O."/>
            <person name="Detter J.C."/>
            <person name="Han C."/>
            <person name="Tapia R."/>
            <person name="Land M."/>
            <person name="Hauser L."/>
            <person name="Jeffries C."/>
            <person name="Kyrpides N."/>
            <person name="Ivanova N."/>
            <person name="Mikhailova N."/>
            <person name="Brumm P."/>
            <person name="Mead D."/>
            <person name="Woyke T."/>
        </authorList>
    </citation>
    <scope>NUCLEOTIDE SEQUENCE [LARGE SCALE GENOMIC DNA]</scope>
    <source>
        <strain evidence="15">ATCC 21833 / DSM 2522 / FERM P-1141 / JCM 9156 / N-4</strain>
    </source>
</reference>
<dbReference type="Proteomes" id="UP000001401">
    <property type="component" value="Chromosome"/>
</dbReference>
<evidence type="ECO:0000256" key="10">
    <source>
        <dbReference type="ARBA" id="ARBA00022884"/>
    </source>
</evidence>
<dbReference type="EC" id="3.1.26.8" evidence="11 12"/>
<gene>
    <name evidence="11" type="primary">rnmV</name>
    <name evidence="14" type="ordered locus">Bcell_0041</name>
</gene>
<dbReference type="PROSITE" id="PS50880">
    <property type="entry name" value="TOPRIM"/>
    <property type="match status" value="1"/>
</dbReference>
<feature type="domain" description="Toprim" evidence="13">
    <location>
        <begin position="6"/>
        <end position="86"/>
    </location>
</feature>
<keyword evidence="7 11" id="KW-0255">Endonuclease</keyword>
<dbReference type="EMBL" id="CP002394">
    <property type="protein sequence ID" value="ADU28333.1"/>
    <property type="molecule type" value="Genomic_DNA"/>
</dbReference>
<evidence type="ECO:0000256" key="2">
    <source>
        <dbReference type="ARBA" id="ARBA00022517"/>
    </source>
</evidence>
<dbReference type="STRING" id="649639.Bcell_0041"/>
<evidence type="ECO:0000256" key="5">
    <source>
        <dbReference type="ARBA" id="ARBA00022723"/>
    </source>
</evidence>
<sequence>MKPIIKEVIVVEGKSDTNVIKRFLECDTIETNGSAVEDHVIKRIKLANDRRGVIIFTDPDYPGEKIRHIINEKVPGCKHAFISKESAIDYQKKKVGVEHANKESILSAIEKAKPSSSYEVVSEITKEDLLHAKLIGGSGSRERREALGTKLNIGYTNGKQLLKRLQQFQISKNEFADALRHIERGEDDDR</sequence>
<dbReference type="SMART" id="SM00493">
    <property type="entry name" value="TOPRIM"/>
    <property type="match status" value="1"/>
</dbReference>
<keyword evidence="8 11" id="KW-0378">Hydrolase</keyword>
<dbReference type="OrthoDB" id="9791329at2"/>
<dbReference type="GO" id="GO:0005737">
    <property type="term" value="C:cytoplasm"/>
    <property type="evidence" value="ECO:0007669"/>
    <property type="project" value="UniProtKB-SubCell"/>
</dbReference>
<dbReference type="InterPro" id="IPR025156">
    <property type="entry name" value="RNase_M5_C"/>
</dbReference>
<keyword evidence="1 11" id="KW-0963">Cytoplasm</keyword>
<dbReference type="HAMAP" id="MF_01469">
    <property type="entry name" value="RNase_M5"/>
    <property type="match status" value="1"/>
</dbReference>
<evidence type="ECO:0000256" key="11">
    <source>
        <dbReference type="HAMAP-Rule" id="MF_01469"/>
    </source>
</evidence>
<dbReference type="GO" id="GO:0043822">
    <property type="term" value="F:ribonuclease M5 activity"/>
    <property type="evidence" value="ECO:0007669"/>
    <property type="project" value="UniProtKB-UniRule"/>
</dbReference>
<dbReference type="Pfam" id="PF13331">
    <property type="entry name" value="DUF4093"/>
    <property type="match status" value="1"/>
</dbReference>
<dbReference type="InterPro" id="IPR004466">
    <property type="entry name" value="RNase_M5"/>
</dbReference>
<dbReference type="KEGG" id="bco:Bcell_0041"/>
<dbReference type="SUPFAM" id="SSF110455">
    <property type="entry name" value="Toprim domain"/>
    <property type="match status" value="1"/>
</dbReference>